<dbReference type="Pfam" id="PF01451">
    <property type="entry name" value="LMWPc"/>
    <property type="match status" value="1"/>
</dbReference>
<comment type="similarity">
    <text evidence="3">Belongs to the low molecular weight phosphotyrosine protein phosphatase family.</text>
</comment>
<evidence type="ECO:0000256" key="5">
    <source>
        <dbReference type="ARBA" id="ARBA00022801"/>
    </source>
</evidence>
<evidence type="ECO:0000259" key="9">
    <source>
        <dbReference type="SMART" id="SM00226"/>
    </source>
</evidence>
<dbReference type="AlphaFoldDB" id="A0AAN6ISQ5"/>
<accession>A0AAN6ISQ5</accession>
<evidence type="ECO:0000313" key="10">
    <source>
        <dbReference type="EMBL" id="KAJ8989250.1"/>
    </source>
</evidence>
<keyword evidence="4" id="KW-0963">Cytoplasm</keyword>
<feature type="active site" evidence="8">
    <location>
        <position position="20"/>
    </location>
</feature>
<reference evidence="10" key="1">
    <citation type="submission" date="2023-01" db="EMBL/GenBank/DDBJ databases">
        <title>Exophiala dermititidis isolated from Cystic Fibrosis Patient.</title>
        <authorList>
            <person name="Kurbessoian T."/>
            <person name="Crocker A."/>
            <person name="Murante D."/>
            <person name="Hogan D.A."/>
            <person name="Stajich J.E."/>
        </authorList>
    </citation>
    <scope>NUCLEOTIDE SEQUENCE</scope>
    <source>
        <strain evidence="10">Ex8</strain>
    </source>
</reference>
<dbReference type="GO" id="GO:0004725">
    <property type="term" value="F:protein tyrosine phosphatase activity"/>
    <property type="evidence" value="ECO:0007669"/>
    <property type="project" value="UniProtKB-EC"/>
</dbReference>
<feature type="active site" description="Proton donor" evidence="8">
    <location>
        <position position="135"/>
    </location>
</feature>
<dbReference type="InterPro" id="IPR050438">
    <property type="entry name" value="LMW_PTPase"/>
</dbReference>
<dbReference type="InterPro" id="IPR017867">
    <property type="entry name" value="Tyr_phospatase_low_mol_wt"/>
</dbReference>
<evidence type="ECO:0000256" key="2">
    <source>
        <dbReference type="ARBA" id="ARBA00004496"/>
    </source>
</evidence>
<dbReference type="FunFam" id="3.40.50.2300:FF:000105">
    <property type="entry name" value="Low molecular weight phosphotyrosine protein"/>
    <property type="match status" value="1"/>
</dbReference>
<gene>
    <name evidence="10" type="primary">stp1</name>
    <name evidence="10" type="ORF">HRR80_006973</name>
</gene>
<dbReference type="SUPFAM" id="SSF52788">
    <property type="entry name" value="Phosphotyrosine protein phosphatases I"/>
    <property type="match status" value="1"/>
</dbReference>
<keyword evidence="6" id="KW-0904">Protein phosphatase</keyword>
<comment type="catalytic activity">
    <reaction evidence="1">
        <text>a phosphate monoester + H2O = an alcohol + phosphate</text>
        <dbReference type="Rhea" id="RHEA:15017"/>
        <dbReference type="ChEBI" id="CHEBI:15377"/>
        <dbReference type="ChEBI" id="CHEBI:30879"/>
        <dbReference type="ChEBI" id="CHEBI:43474"/>
        <dbReference type="ChEBI" id="CHEBI:67140"/>
        <dbReference type="EC" id="3.1.3.2"/>
    </reaction>
</comment>
<protein>
    <submittedName>
        <fullName evidence="10">Low molecular weight phosphotyrosine protein phosphatase</fullName>
    </submittedName>
</protein>
<evidence type="ECO:0000256" key="4">
    <source>
        <dbReference type="ARBA" id="ARBA00022490"/>
    </source>
</evidence>
<evidence type="ECO:0000256" key="3">
    <source>
        <dbReference type="ARBA" id="ARBA00011063"/>
    </source>
</evidence>
<dbReference type="PRINTS" id="PR00719">
    <property type="entry name" value="LMWPTPASE"/>
</dbReference>
<evidence type="ECO:0000313" key="11">
    <source>
        <dbReference type="Proteomes" id="UP001161757"/>
    </source>
</evidence>
<evidence type="ECO:0000256" key="1">
    <source>
        <dbReference type="ARBA" id="ARBA00000032"/>
    </source>
</evidence>
<dbReference type="EMBL" id="JAJGCB010000015">
    <property type="protein sequence ID" value="KAJ8989250.1"/>
    <property type="molecule type" value="Genomic_DNA"/>
</dbReference>
<dbReference type="InterPro" id="IPR036196">
    <property type="entry name" value="Ptyr_pPase_sf"/>
</dbReference>
<dbReference type="InterPro" id="IPR023485">
    <property type="entry name" value="Ptyr_pPase"/>
</dbReference>
<feature type="domain" description="Phosphotyrosine protein phosphatase I" evidence="9">
    <location>
        <begin position="8"/>
        <end position="161"/>
    </location>
</feature>
<dbReference type="PANTHER" id="PTHR11717:SF7">
    <property type="entry name" value="LOW MOLECULAR WEIGHT PHOSPHOTYROSINE PROTEIN PHOSPHATASE"/>
    <property type="match status" value="1"/>
</dbReference>
<dbReference type="CDD" id="cd16343">
    <property type="entry name" value="LMWPTP"/>
    <property type="match status" value="1"/>
</dbReference>
<comment type="caution">
    <text evidence="10">The sequence shown here is derived from an EMBL/GenBank/DDBJ whole genome shotgun (WGS) entry which is preliminary data.</text>
</comment>
<dbReference type="Gene3D" id="3.40.50.2300">
    <property type="match status" value="1"/>
</dbReference>
<dbReference type="PANTHER" id="PTHR11717">
    <property type="entry name" value="LOW MOLECULAR WEIGHT PROTEIN TYROSINE PHOSPHATASE"/>
    <property type="match status" value="1"/>
</dbReference>
<name>A0AAN6ISQ5_EXODE</name>
<sequence>MAESSEKVSVLFVCLGNICRSTMAEGVFRSLTKSHPHIGEIDSAGTGAYHILDPPDYRTMTTLRKHGITDYEHGARQVDTQDFHDFDYIFAMDAYNLRDLQRLHRRIESKGRKPRATVMLFGAFSGQEKAEEVIDPYYGGNNGFEIVYEQVARFSKNFLDHIATQKSA</sequence>
<dbReference type="GO" id="GO:0005737">
    <property type="term" value="C:cytoplasm"/>
    <property type="evidence" value="ECO:0007669"/>
    <property type="project" value="UniProtKB-SubCell"/>
</dbReference>
<dbReference type="GO" id="GO:0003993">
    <property type="term" value="F:acid phosphatase activity"/>
    <property type="evidence" value="ECO:0007669"/>
    <property type="project" value="UniProtKB-EC"/>
</dbReference>
<evidence type="ECO:0000256" key="8">
    <source>
        <dbReference type="PIRSR" id="PIRSR617867-1"/>
    </source>
</evidence>
<comment type="subcellular location">
    <subcellularLocation>
        <location evidence="2">Cytoplasm</location>
    </subcellularLocation>
</comment>
<comment type="catalytic activity">
    <reaction evidence="7">
        <text>O-phospho-L-tyrosyl-[protein] + H2O = L-tyrosyl-[protein] + phosphate</text>
        <dbReference type="Rhea" id="RHEA:10684"/>
        <dbReference type="Rhea" id="RHEA-COMP:10136"/>
        <dbReference type="Rhea" id="RHEA-COMP:20101"/>
        <dbReference type="ChEBI" id="CHEBI:15377"/>
        <dbReference type="ChEBI" id="CHEBI:43474"/>
        <dbReference type="ChEBI" id="CHEBI:46858"/>
        <dbReference type="ChEBI" id="CHEBI:61978"/>
        <dbReference type="EC" id="3.1.3.48"/>
    </reaction>
</comment>
<dbReference type="Proteomes" id="UP001161757">
    <property type="component" value="Unassembled WGS sequence"/>
</dbReference>
<evidence type="ECO:0000256" key="6">
    <source>
        <dbReference type="ARBA" id="ARBA00022912"/>
    </source>
</evidence>
<evidence type="ECO:0000256" key="7">
    <source>
        <dbReference type="ARBA" id="ARBA00051722"/>
    </source>
</evidence>
<organism evidence="10 11">
    <name type="scientific">Exophiala dermatitidis</name>
    <name type="common">Black yeast-like fungus</name>
    <name type="synonym">Wangiella dermatitidis</name>
    <dbReference type="NCBI Taxonomy" id="5970"/>
    <lineage>
        <taxon>Eukaryota</taxon>
        <taxon>Fungi</taxon>
        <taxon>Dikarya</taxon>
        <taxon>Ascomycota</taxon>
        <taxon>Pezizomycotina</taxon>
        <taxon>Eurotiomycetes</taxon>
        <taxon>Chaetothyriomycetidae</taxon>
        <taxon>Chaetothyriales</taxon>
        <taxon>Herpotrichiellaceae</taxon>
        <taxon>Exophiala</taxon>
    </lineage>
</organism>
<proteinExistence type="inferred from homology"/>
<dbReference type="SMART" id="SM00226">
    <property type="entry name" value="LMWPc"/>
    <property type="match status" value="1"/>
</dbReference>
<keyword evidence="5" id="KW-0378">Hydrolase</keyword>
<feature type="active site" description="Nucleophile" evidence="8">
    <location>
        <position position="14"/>
    </location>
</feature>